<reference evidence="3" key="2">
    <citation type="submission" date="2016-01" db="EMBL/GenBank/DDBJ databases">
        <title>Six Aerococcus type strain genome sequencing and assembly using PacBio and Illumina Hiseq.</title>
        <authorList>
            <person name="Carkaci D."/>
            <person name="Dargis R."/>
            <person name="Nielsen X.C."/>
            <person name="Skovgaard O."/>
            <person name="Fuursted K."/>
            <person name="Christensen J.J."/>
        </authorList>
    </citation>
    <scope>NUCLEOTIDE SEQUENCE [LARGE SCALE GENOMIC DNA]</scope>
    <source>
        <strain evidence="3">CCUG28094</strain>
    </source>
</reference>
<feature type="transmembrane region" description="Helical" evidence="1">
    <location>
        <begin position="187"/>
        <end position="205"/>
    </location>
</feature>
<keyword evidence="1" id="KW-0812">Transmembrane</keyword>
<evidence type="ECO:0000313" key="2">
    <source>
        <dbReference type="EMBL" id="AMB97495.1"/>
    </source>
</evidence>
<name>A0AAC8X0H2_9LACT</name>
<protein>
    <recommendedName>
        <fullName evidence="4">DUF1129 family protein</fullName>
    </recommendedName>
</protein>
<organism evidence="2 3">
    <name type="scientific">Aerococcus urinaeequi</name>
    <dbReference type="NCBI Taxonomy" id="51665"/>
    <lineage>
        <taxon>Bacteria</taxon>
        <taxon>Bacillati</taxon>
        <taxon>Bacillota</taxon>
        <taxon>Bacilli</taxon>
        <taxon>Lactobacillales</taxon>
        <taxon>Aerococcaceae</taxon>
        <taxon>Aerococcus</taxon>
    </lineage>
</organism>
<sequence length="211" mass="23481">METNELVKHNRLLQRKLNAENARYYGDLLLYLRGKSVFKDNQIIEEKALEILQDILDAQSVGQSAETYFGQNPKVVADDLLANVPVNPRSFLQLAFYGISAYIIVTLFILTFGSSNVVDLGQFVVVGIYGLIGALGILWILGSSAYKKYNSQSRILNGFIIALYIVAGLTLTVFVKTPFRLVLSDNFILGIIVTIVALIARSLFISKQKQK</sequence>
<dbReference type="EMBL" id="CP014162">
    <property type="protein sequence ID" value="AMB97495.1"/>
    <property type="molecule type" value="Genomic_DNA"/>
</dbReference>
<accession>A0AAC8X0H2</accession>
<evidence type="ECO:0000313" key="3">
    <source>
        <dbReference type="Proteomes" id="UP000067698"/>
    </source>
</evidence>
<keyword evidence="1" id="KW-1133">Transmembrane helix</keyword>
<keyword evidence="1" id="KW-0472">Membrane</keyword>
<proteinExistence type="predicted"/>
<feature type="transmembrane region" description="Helical" evidence="1">
    <location>
        <begin position="94"/>
        <end position="114"/>
    </location>
</feature>
<dbReference type="Proteomes" id="UP000067698">
    <property type="component" value="Chromosome"/>
</dbReference>
<dbReference type="GeneID" id="92866758"/>
<feature type="transmembrane region" description="Helical" evidence="1">
    <location>
        <begin position="120"/>
        <end position="142"/>
    </location>
</feature>
<reference evidence="2 3" key="1">
    <citation type="journal article" date="2016" name="Genome Announc.">
        <title>Complete Genome Sequences of Aerococcus christensenii CCUG 28831T, Aerococcus sanguinicola CCUG 43001T, Aerococcus urinae CCUG 36881T, Aerococcus urinaeequi CCUG 28094T, Aerococcus urinaehominis CCUG 42038 BT, and Aerococcus viridans CCUG 4311T.</title>
        <authorList>
            <person name="Carkaci D."/>
            <person name="Dargis R."/>
            <person name="Nielsen X.C."/>
            <person name="Skovgaard O."/>
            <person name="Fuursted K."/>
            <person name="Christensen J.J."/>
        </authorList>
    </citation>
    <scope>NUCLEOTIDE SEQUENCE [LARGE SCALE GENOMIC DNA]</scope>
    <source>
        <strain evidence="2 3">CCUG28094</strain>
    </source>
</reference>
<feature type="transmembrane region" description="Helical" evidence="1">
    <location>
        <begin position="154"/>
        <end position="175"/>
    </location>
</feature>
<evidence type="ECO:0008006" key="4">
    <source>
        <dbReference type="Google" id="ProtNLM"/>
    </source>
</evidence>
<dbReference type="SUPFAM" id="SSF158560">
    <property type="entry name" value="BH3980-like"/>
    <property type="match status" value="1"/>
</dbReference>
<dbReference type="RefSeq" id="WP_026465102.1">
    <property type="nucleotide sequence ID" value="NZ_CP014162.1"/>
</dbReference>
<evidence type="ECO:0000256" key="1">
    <source>
        <dbReference type="SAM" id="Phobius"/>
    </source>
</evidence>
<dbReference type="AlphaFoldDB" id="A0AAC8X0H2"/>
<gene>
    <name evidence="2" type="ORF">AWM74_04235</name>
</gene>